<proteinExistence type="predicted"/>
<organism evidence="2 3">
    <name type="scientific">Chenopodium quinoa</name>
    <name type="common">Quinoa</name>
    <dbReference type="NCBI Taxonomy" id="63459"/>
    <lineage>
        <taxon>Eukaryota</taxon>
        <taxon>Viridiplantae</taxon>
        <taxon>Streptophyta</taxon>
        <taxon>Embryophyta</taxon>
        <taxon>Tracheophyta</taxon>
        <taxon>Spermatophyta</taxon>
        <taxon>Magnoliopsida</taxon>
        <taxon>eudicotyledons</taxon>
        <taxon>Gunneridae</taxon>
        <taxon>Pentapetalae</taxon>
        <taxon>Caryophyllales</taxon>
        <taxon>Chenopodiaceae</taxon>
        <taxon>Chenopodioideae</taxon>
        <taxon>Atripliceae</taxon>
        <taxon>Chenopodium</taxon>
    </lineage>
</organism>
<accession>A0A803M9F9</accession>
<keyword evidence="3" id="KW-1185">Reference proteome</keyword>
<reference evidence="2" key="1">
    <citation type="journal article" date="2017" name="Nature">
        <title>The genome of Chenopodium quinoa.</title>
        <authorList>
            <person name="Jarvis D.E."/>
            <person name="Ho Y.S."/>
            <person name="Lightfoot D.J."/>
            <person name="Schmoeckel S.M."/>
            <person name="Li B."/>
            <person name="Borm T.J.A."/>
            <person name="Ohyanagi H."/>
            <person name="Mineta K."/>
            <person name="Michell C.T."/>
            <person name="Saber N."/>
            <person name="Kharbatia N.M."/>
            <person name="Rupper R.R."/>
            <person name="Sharp A.R."/>
            <person name="Dally N."/>
            <person name="Boughton B.A."/>
            <person name="Woo Y.H."/>
            <person name="Gao G."/>
            <person name="Schijlen E.G.W.M."/>
            <person name="Guo X."/>
            <person name="Momin A.A."/>
            <person name="Negrao S."/>
            <person name="Al-Babili S."/>
            <person name="Gehring C."/>
            <person name="Roessner U."/>
            <person name="Jung C."/>
            <person name="Murphy K."/>
            <person name="Arold S.T."/>
            <person name="Gojobori T."/>
            <person name="van der Linden C.G."/>
            <person name="van Loo E.N."/>
            <person name="Jellen E.N."/>
            <person name="Maughan P.J."/>
            <person name="Tester M."/>
        </authorList>
    </citation>
    <scope>NUCLEOTIDE SEQUENCE [LARGE SCALE GENOMIC DNA]</scope>
    <source>
        <strain evidence="2">cv. PI 614886</strain>
    </source>
</reference>
<sequence length="149" mass="17190">MYDVGEFLGGFVELDDEDPLGWSEFVQLNINVDIRKPLCRGFKLATSTTSSKWIDMKYERLADFCFFCGTLNHTDRDCHSKELARFEDEELVFQNGPWIRATPRKHAKYNPNERDKERKWRETLSAYSFAKLKGFDDPGVIKLGPSGAA</sequence>
<evidence type="ECO:0000313" key="3">
    <source>
        <dbReference type="Proteomes" id="UP000596660"/>
    </source>
</evidence>
<name>A0A803M9F9_CHEQI</name>
<evidence type="ECO:0000259" key="1">
    <source>
        <dbReference type="Pfam" id="PF14392"/>
    </source>
</evidence>
<dbReference type="Gramene" id="AUR62025535-RA">
    <property type="protein sequence ID" value="AUR62025535-RA:cds"/>
    <property type="gene ID" value="AUR62025535"/>
</dbReference>
<dbReference type="Proteomes" id="UP000596660">
    <property type="component" value="Unplaced"/>
</dbReference>
<dbReference type="OMA" id="PWIRATP"/>
<dbReference type="EnsemblPlants" id="AUR62025535-RA">
    <property type="protein sequence ID" value="AUR62025535-RA:cds"/>
    <property type="gene ID" value="AUR62025535"/>
</dbReference>
<feature type="domain" description="Zinc knuckle CX2CX4HX4C" evidence="1">
    <location>
        <begin position="32"/>
        <end position="79"/>
    </location>
</feature>
<protein>
    <recommendedName>
        <fullName evidence="1">Zinc knuckle CX2CX4HX4C domain-containing protein</fullName>
    </recommendedName>
</protein>
<dbReference type="InterPro" id="IPR025836">
    <property type="entry name" value="Zn_knuckle_CX2CX4HX4C"/>
</dbReference>
<reference evidence="2" key="2">
    <citation type="submission" date="2021-03" db="UniProtKB">
        <authorList>
            <consortium name="EnsemblPlants"/>
        </authorList>
    </citation>
    <scope>IDENTIFICATION</scope>
</reference>
<dbReference type="Pfam" id="PF14392">
    <property type="entry name" value="zf-CCHC_4"/>
    <property type="match status" value="1"/>
</dbReference>
<dbReference type="AlphaFoldDB" id="A0A803M9F9"/>
<evidence type="ECO:0000313" key="2">
    <source>
        <dbReference type="EnsemblPlants" id="AUR62025535-RA:cds"/>
    </source>
</evidence>